<protein>
    <submittedName>
        <fullName evidence="1">Uncharacterized protein</fullName>
    </submittedName>
</protein>
<dbReference type="Pfam" id="PF06880">
    <property type="entry name" value="DUF1262"/>
    <property type="match status" value="1"/>
</dbReference>
<dbReference type="Proteomes" id="UP001177140">
    <property type="component" value="Unassembled WGS sequence"/>
</dbReference>
<comment type="caution">
    <text evidence="1">The sequence shown here is derived from an EMBL/GenBank/DDBJ whole genome shotgun (WGS) entry which is preliminary data.</text>
</comment>
<keyword evidence="2" id="KW-1185">Reference proteome</keyword>
<dbReference type="EMBL" id="JAJJMA010116975">
    <property type="protein sequence ID" value="MCL7031866.1"/>
    <property type="molecule type" value="Genomic_DNA"/>
</dbReference>
<gene>
    <name evidence="1" type="ORF">MKW94_014725</name>
</gene>
<dbReference type="PANTHER" id="PTHR31050">
    <property type="entry name" value="OS08G0413200 PROTEIN"/>
    <property type="match status" value="1"/>
</dbReference>
<dbReference type="InterPro" id="IPR010683">
    <property type="entry name" value="DUF1262"/>
</dbReference>
<evidence type="ECO:0000313" key="1">
    <source>
        <dbReference type="EMBL" id="MCL7031866.1"/>
    </source>
</evidence>
<organism evidence="1 2">
    <name type="scientific">Papaver nudicaule</name>
    <name type="common">Iceland poppy</name>
    <dbReference type="NCBI Taxonomy" id="74823"/>
    <lineage>
        <taxon>Eukaryota</taxon>
        <taxon>Viridiplantae</taxon>
        <taxon>Streptophyta</taxon>
        <taxon>Embryophyta</taxon>
        <taxon>Tracheophyta</taxon>
        <taxon>Spermatophyta</taxon>
        <taxon>Magnoliopsida</taxon>
        <taxon>Ranunculales</taxon>
        <taxon>Papaveraceae</taxon>
        <taxon>Papaveroideae</taxon>
        <taxon>Papaver</taxon>
    </lineage>
</organism>
<reference evidence="1" key="1">
    <citation type="submission" date="2022-03" db="EMBL/GenBank/DDBJ databases">
        <title>A functionally conserved STORR gene fusion in Papaver species that diverged 16.8 million years ago.</title>
        <authorList>
            <person name="Catania T."/>
        </authorList>
    </citation>
    <scope>NUCLEOTIDE SEQUENCE</scope>
    <source>
        <strain evidence="1">S-191538</strain>
    </source>
</reference>
<dbReference type="PANTHER" id="PTHR31050:SF4">
    <property type="entry name" value="DUF1262 FAMILY PROTEIN (DUF1262)"/>
    <property type="match status" value="1"/>
</dbReference>
<proteinExistence type="predicted"/>
<accession>A0AA41V5U7</accession>
<name>A0AA41V5U7_PAPNU</name>
<dbReference type="AlphaFoldDB" id="A0AA41V5U7"/>
<sequence>MYVTRPLWLCKQKASTLSNTSPPENPNSGCLVVSSSHEEVEKIVEIYPGNTQKANKHDKLPFLQNYYADVVFDSGDHSDYGPVKSSISVWFIPVIDQPPFSNRYYAIVPTGKYKGQAWTCARKEEVGSSWFGKLGKRTDFKPSVFDHTNIYQQMKIESKHGGFVVKSVAPDGVPPSFLRKSCWNIFYNDSNNLNFHGEASGLNTSLRLRLPNLMNYPISSNHDHSNNDGNIVEVGKWYCPSVFVREEVLNDHSVHPSSFYEMNLEQYWEEIYKSEYDNDVTQGHGNKNTVVVSQVVEKQSFMLFGEKAVKYETNGGVGSDEFVWFGHAEPTEGNGVGLSVAVMEKMKCIQELGGWSGEGDNAARVTKVEKFEGNHGWKRFGCFVLVERFALRRMDGTLVLACDYKHLNKVQCKWESDE</sequence>
<evidence type="ECO:0000313" key="2">
    <source>
        <dbReference type="Proteomes" id="UP001177140"/>
    </source>
</evidence>